<protein>
    <submittedName>
        <fullName evidence="2">Uncharacterized protein</fullName>
    </submittedName>
</protein>
<dbReference type="Proteomes" id="UP001160390">
    <property type="component" value="Unassembled WGS sequence"/>
</dbReference>
<feature type="region of interest" description="Disordered" evidence="1">
    <location>
        <begin position="548"/>
        <end position="573"/>
    </location>
</feature>
<proteinExistence type="predicted"/>
<dbReference type="EMBL" id="CABFNP030000670">
    <property type="protein sequence ID" value="CAI6077440.1"/>
    <property type="molecule type" value="Genomic_DNA"/>
</dbReference>
<gene>
    <name evidence="2" type="ORF">CCHLO57077_00018148</name>
</gene>
<sequence>MAHTGSLADAERRQATIQSEKAFVSEAISKLHAIALQVPRLAGNSSECDENRELKALLRQLYTVICRLSDYRRGKHYAPFPEEDNNEDEKVEENNNGEDGGSGEEEVSGNDDAEDDSDADSDDDDEDAGDDGGFSSGFENIPGGFELDQILLGGWRAVLEPVDALAKLDPDGPFLAARMILFTQHAISKNKAFPKSLEDGEERFQLQADLGQELDEALLVQLRRAWEQGGQKDDLSWASTFLEVDNSDCVSNDYNRVIMSACSPSEFWEVRKQAAKYRIKNRKRRRESMWDLPSEPLSTRHGPIAIPLFNIIIEQHGCIISSMGYRAMPEEALRLVSSLLHQHIPLELQRAILGYINPPGSADIHPYLSRLDIGAAYIPIPKRVADDEECEICKNIIPGQPISAQATCLKRNVYIWNVALRAFHTFHRGQDGRVSMCKHKGICHGHHSNEEWRVTSKEDVQKYAVDIFESRCHISSLPTSVQEWFKAMTTINPHPGSVSSNYYKAKHYIGMRFPRLGLKGREADVRYRKEGGLCGLVFSMIHPKVHRQHPDKADPFDVDTNKPGQWAYGRSIDEEKEVTEALFKDVRTQEEWEEEVQSSDDSLSEED</sequence>
<feature type="compositionally biased region" description="Acidic residues" evidence="1">
    <location>
        <begin position="591"/>
        <end position="607"/>
    </location>
</feature>
<name>A0AA35LUJ7_9HYPO</name>
<comment type="caution">
    <text evidence="2">The sequence shown here is derived from an EMBL/GenBank/DDBJ whole genome shotgun (WGS) entry which is preliminary data.</text>
</comment>
<feature type="compositionally biased region" description="Acidic residues" evidence="1">
    <location>
        <begin position="101"/>
        <end position="130"/>
    </location>
</feature>
<feature type="region of interest" description="Disordered" evidence="1">
    <location>
        <begin position="77"/>
        <end position="139"/>
    </location>
</feature>
<organism evidence="2 3">
    <name type="scientific">Clonostachys chloroleuca</name>
    <dbReference type="NCBI Taxonomy" id="1926264"/>
    <lineage>
        <taxon>Eukaryota</taxon>
        <taxon>Fungi</taxon>
        <taxon>Dikarya</taxon>
        <taxon>Ascomycota</taxon>
        <taxon>Pezizomycotina</taxon>
        <taxon>Sordariomycetes</taxon>
        <taxon>Hypocreomycetidae</taxon>
        <taxon>Hypocreales</taxon>
        <taxon>Bionectriaceae</taxon>
        <taxon>Clonostachys</taxon>
    </lineage>
</organism>
<feature type="region of interest" description="Disordered" evidence="1">
    <location>
        <begin position="588"/>
        <end position="607"/>
    </location>
</feature>
<keyword evidence="3" id="KW-1185">Reference proteome</keyword>
<dbReference type="AlphaFoldDB" id="A0AA35LUJ7"/>
<reference evidence="2" key="1">
    <citation type="submission" date="2023-01" db="EMBL/GenBank/DDBJ databases">
        <authorList>
            <person name="Piombo E."/>
        </authorList>
    </citation>
    <scope>NUCLEOTIDE SEQUENCE</scope>
</reference>
<feature type="compositionally biased region" description="Acidic residues" evidence="1">
    <location>
        <begin position="81"/>
        <end position="91"/>
    </location>
</feature>
<evidence type="ECO:0000256" key="1">
    <source>
        <dbReference type="SAM" id="MobiDB-lite"/>
    </source>
</evidence>
<accession>A0AA35LUJ7</accession>
<evidence type="ECO:0000313" key="2">
    <source>
        <dbReference type="EMBL" id="CAI6077440.1"/>
    </source>
</evidence>
<evidence type="ECO:0000313" key="3">
    <source>
        <dbReference type="Proteomes" id="UP001160390"/>
    </source>
</evidence>